<evidence type="ECO:0000313" key="1">
    <source>
        <dbReference type="EMBL" id="MFM9331273.1"/>
    </source>
</evidence>
<organism evidence="1 2">
    <name type="scientific">Paenibacillus mesotrionivorans</name>
    <dbReference type="NCBI Taxonomy" id="3160968"/>
    <lineage>
        <taxon>Bacteria</taxon>
        <taxon>Bacillati</taxon>
        <taxon>Bacillota</taxon>
        <taxon>Bacilli</taxon>
        <taxon>Bacillales</taxon>
        <taxon>Paenibacillaceae</taxon>
        <taxon>Paenibacillus</taxon>
    </lineage>
</organism>
<proteinExistence type="predicted"/>
<comment type="caution">
    <text evidence="1">The sequence shown here is derived from an EMBL/GenBank/DDBJ whole genome shotgun (WGS) entry which is preliminary data.</text>
</comment>
<name>A0ACC7P2K3_9BACL</name>
<reference evidence="1" key="1">
    <citation type="submission" date="2024-12" db="EMBL/GenBank/DDBJ databases">
        <authorList>
            <person name="Wu N."/>
        </authorList>
    </citation>
    <scope>NUCLEOTIDE SEQUENCE</scope>
    <source>
        <strain evidence="1">P15</strain>
    </source>
</reference>
<gene>
    <name evidence="1" type="ORF">ACI1P1_23545</name>
</gene>
<accession>A0ACC7P2K3</accession>
<sequence length="433" mass="47454">MNILSGAATGQDWANQIAHIQDSNSLLHIIAEFESALDDNILRQAVLQSLQAEPVLACRFDDTQAPPCWMPIQLHKPEDWLRISSTDSAENSIRHFIEELPLEEGRQLLVQLIHSPTADALCIKLDHACCDGGGAKAYLQLLCGIYNGLYLEQTGSGGQGLEKGITSRFPERSSKQVYEAAGIQDIRQAYKPKKDMPLPSVTIPFQEGTSGQARYTIIRVPFADLRPREEGFTINDMLLAALTRVLAGLEHGSSDHNEDIRQTAVNLTIDLRRYFPSGQQPGVCNLSGMEKLAVPIPPDEEFGQTVKRVHETMAAVKGCSPGLHSAVSMDFLARLPYPQAQAMLLQASSRVKAAGQSAPIFSNLGWIVSDKLQFGEASARRIYAVTPAMHAPAFMLGASSYGEELTLAASYFEQERSREAVRLLLEAIADQLI</sequence>
<keyword evidence="2" id="KW-1185">Reference proteome</keyword>
<evidence type="ECO:0000313" key="2">
    <source>
        <dbReference type="Proteomes" id="UP001631969"/>
    </source>
</evidence>
<dbReference type="EMBL" id="JBJURJ010000017">
    <property type="protein sequence ID" value="MFM9331273.1"/>
    <property type="molecule type" value="Genomic_DNA"/>
</dbReference>
<dbReference type="Proteomes" id="UP001631969">
    <property type="component" value="Unassembled WGS sequence"/>
</dbReference>
<protein>
    <submittedName>
        <fullName evidence="1">Uncharacterized protein</fullName>
    </submittedName>
</protein>